<dbReference type="PANTHER" id="PTHR47169">
    <property type="entry name" value="OS01G0541250 PROTEIN"/>
    <property type="match status" value="1"/>
</dbReference>
<sequence length="132" mass="15587">MDSTLECQPPNSPDLNILDLGFFRSIQKIQYEKVPKSVSALVDAVTKAYDECNPKCLHYNWLSLQYCMNEILRVKGNNNYKLPHVVRKDLIDWVFYQKKFNQQRNTLRLLYNIWKKLVMLVLEKVLGKVGKH</sequence>
<dbReference type="Proteomes" id="UP001443914">
    <property type="component" value="Unassembled WGS sequence"/>
</dbReference>
<proteinExistence type="predicted"/>
<reference evidence="1" key="1">
    <citation type="submission" date="2024-03" db="EMBL/GenBank/DDBJ databases">
        <title>WGS assembly of Saponaria officinalis var. Norfolk2.</title>
        <authorList>
            <person name="Jenkins J."/>
            <person name="Shu S."/>
            <person name="Grimwood J."/>
            <person name="Barry K."/>
            <person name="Goodstein D."/>
            <person name="Schmutz J."/>
            <person name="Leebens-Mack J."/>
            <person name="Osbourn A."/>
        </authorList>
    </citation>
    <scope>NUCLEOTIDE SEQUENCE [LARGE SCALE GENOMIC DNA]</scope>
    <source>
        <strain evidence="1">JIC</strain>
    </source>
</reference>
<accession>A0AAW1K4J6</accession>
<dbReference type="Gene3D" id="3.30.420.10">
    <property type="entry name" value="Ribonuclease H-like superfamily/Ribonuclease H"/>
    <property type="match status" value="1"/>
</dbReference>
<dbReference type="AlphaFoldDB" id="A0AAW1K4J6"/>
<comment type="caution">
    <text evidence="1">The sequence shown here is derived from an EMBL/GenBank/DDBJ whole genome shotgun (WGS) entry which is preliminary data.</text>
</comment>
<name>A0AAW1K4J6_SAPOF</name>
<dbReference type="EMBL" id="JBDFQZ010000006">
    <property type="protein sequence ID" value="KAK9714174.1"/>
    <property type="molecule type" value="Genomic_DNA"/>
</dbReference>
<dbReference type="PANTHER" id="PTHR47169:SF2">
    <property type="entry name" value="OS01G0541250 PROTEIN"/>
    <property type="match status" value="1"/>
</dbReference>
<gene>
    <name evidence="1" type="ORF">RND81_06G076700</name>
</gene>
<keyword evidence="2" id="KW-1185">Reference proteome</keyword>
<evidence type="ECO:0000313" key="2">
    <source>
        <dbReference type="Proteomes" id="UP001443914"/>
    </source>
</evidence>
<evidence type="ECO:0000313" key="1">
    <source>
        <dbReference type="EMBL" id="KAK9714174.1"/>
    </source>
</evidence>
<protein>
    <submittedName>
        <fullName evidence="1">Uncharacterized protein</fullName>
    </submittedName>
</protein>
<dbReference type="InterPro" id="IPR036397">
    <property type="entry name" value="RNaseH_sf"/>
</dbReference>
<organism evidence="1 2">
    <name type="scientific">Saponaria officinalis</name>
    <name type="common">Common soapwort</name>
    <name type="synonym">Lychnis saponaria</name>
    <dbReference type="NCBI Taxonomy" id="3572"/>
    <lineage>
        <taxon>Eukaryota</taxon>
        <taxon>Viridiplantae</taxon>
        <taxon>Streptophyta</taxon>
        <taxon>Embryophyta</taxon>
        <taxon>Tracheophyta</taxon>
        <taxon>Spermatophyta</taxon>
        <taxon>Magnoliopsida</taxon>
        <taxon>eudicotyledons</taxon>
        <taxon>Gunneridae</taxon>
        <taxon>Pentapetalae</taxon>
        <taxon>Caryophyllales</taxon>
        <taxon>Caryophyllaceae</taxon>
        <taxon>Caryophylleae</taxon>
        <taxon>Saponaria</taxon>
    </lineage>
</organism>
<dbReference type="GO" id="GO:0003676">
    <property type="term" value="F:nucleic acid binding"/>
    <property type="evidence" value="ECO:0007669"/>
    <property type="project" value="InterPro"/>
</dbReference>